<feature type="domain" description="N-acetyltransferase" evidence="1">
    <location>
        <begin position="147"/>
        <end position="290"/>
    </location>
</feature>
<evidence type="ECO:0000313" key="2">
    <source>
        <dbReference type="EMBL" id="GAA1556124.1"/>
    </source>
</evidence>
<dbReference type="Gene3D" id="3.40.630.30">
    <property type="match status" value="1"/>
</dbReference>
<gene>
    <name evidence="2" type="ORF">GCM10009741_70860</name>
</gene>
<organism evidence="2 3">
    <name type="scientific">Kribbella lupini</name>
    <dbReference type="NCBI Taxonomy" id="291602"/>
    <lineage>
        <taxon>Bacteria</taxon>
        <taxon>Bacillati</taxon>
        <taxon>Actinomycetota</taxon>
        <taxon>Actinomycetes</taxon>
        <taxon>Propionibacteriales</taxon>
        <taxon>Kribbellaceae</taxon>
        <taxon>Kribbella</taxon>
    </lineage>
</organism>
<evidence type="ECO:0000313" key="3">
    <source>
        <dbReference type="Proteomes" id="UP001500363"/>
    </source>
</evidence>
<comment type="caution">
    <text evidence="2">The sequence shown here is derived from an EMBL/GenBank/DDBJ whole genome shotgun (WGS) entry which is preliminary data.</text>
</comment>
<protein>
    <recommendedName>
        <fullName evidence="1">N-acetyltransferase domain-containing protein</fullName>
    </recommendedName>
</protein>
<keyword evidence="3" id="KW-1185">Reference proteome</keyword>
<dbReference type="InterPro" id="IPR000182">
    <property type="entry name" value="GNAT_dom"/>
</dbReference>
<dbReference type="SUPFAM" id="SSF55729">
    <property type="entry name" value="Acyl-CoA N-acyltransferases (Nat)"/>
    <property type="match status" value="1"/>
</dbReference>
<dbReference type="InterPro" id="IPR016181">
    <property type="entry name" value="Acyl_CoA_acyltransferase"/>
</dbReference>
<evidence type="ECO:0000259" key="1">
    <source>
        <dbReference type="PROSITE" id="PS51186"/>
    </source>
</evidence>
<dbReference type="EMBL" id="BAAANC010000004">
    <property type="protein sequence ID" value="GAA1556124.1"/>
    <property type="molecule type" value="Genomic_DNA"/>
</dbReference>
<name>A0ABP4N5V2_9ACTN</name>
<proteinExistence type="predicted"/>
<dbReference type="Proteomes" id="UP001500363">
    <property type="component" value="Unassembled WGS sequence"/>
</dbReference>
<dbReference type="PROSITE" id="PS51186">
    <property type="entry name" value="GNAT"/>
    <property type="match status" value="1"/>
</dbReference>
<sequence length="290" mass="32058">MQMTEYAGRDGLREMQELTQRIWSPASRLHLGDLAWERSANAGRADGWRTAVWRDDEQVVAWAWLAQPGHLLMTVDPARPELAATVVEWFRAAADGPGLAAGVLETEQHLLAALEAAGFRRQDDAPYYTHHWISLDDLAEPVVPEGLTLRHVRVDEVAQRAAVHRAAWSDVAPSTMGEEAMGEVMSTWPYRPELDWVVENEAGEFVASALIWLDEQHQVGLVEPVGVATAYRRRGLGQAVNLAALYALREAGGTRAVVCPRGDDGYPQARALYQSIGFRPGLRTLHLLLG</sequence>
<accession>A0ABP4N5V2</accession>
<dbReference type="Pfam" id="PF00583">
    <property type="entry name" value="Acetyltransf_1"/>
    <property type="match status" value="1"/>
</dbReference>
<reference evidence="3" key="1">
    <citation type="journal article" date="2019" name="Int. J. Syst. Evol. Microbiol.">
        <title>The Global Catalogue of Microorganisms (GCM) 10K type strain sequencing project: providing services to taxonomists for standard genome sequencing and annotation.</title>
        <authorList>
            <consortium name="The Broad Institute Genomics Platform"/>
            <consortium name="The Broad Institute Genome Sequencing Center for Infectious Disease"/>
            <person name="Wu L."/>
            <person name="Ma J."/>
        </authorList>
    </citation>
    <scope>NUCLEOTIDE SEQUENCE [LARGE SCALE GENOMIC DNA]</scope>
    <source>
        <strain evidence="3">JCM 14303</strain>
    </source>
</reference>